<proteinExistence type="predicted"/>
<dbReference type="Proteomes" id="UP000038045">
    <property type="component" value="Unplaced"/>
</dbReference>
<name>A0A0N4ZY37_PARTI</name>
<feature type="domain" description="TLDc" evidence="2">
    <location>
        <begin position="173"/>
        <end position="316"/>
    </location>
</feature>
<organism evidence="3 4">
    <name type="scientific">Parastrongyloides trichosuri</name>
    <name type="common">Possum-specific nematode worm</name>
    <dbReference type="NCBI Taxonomy" id="131310"/>
    <lineage>
        <taxon>Eukaryota</taxon>
        <taxon>Metazoa</taxon>
        <taxon>Ecdysozoa</taxon>
        <taxon>Nematoda</taxon>
        <taxon>Chromadorea</taxon>
        <taxon>Rhabditida</taxon>
        <taxon>Tylenchina</taxon>
        <taxon>Panagrolaimomorpha</taxon>
        <taxon>Strongyloidoidea</taxon>
        <taxon>Strongyloididae</taxon>
        <taxon>Parastrongyloides</taxon>
    </lineage>
</organism>
<dbReference type="SMART" id="SM00584">
    <property type="entry name" value="TLDc"/>
    <property type="match status" value="1"/>
</dbReference>
<dbReference type="AlphaFoldDB" id="A0A0N4ZY37"/>
<accession>A0A0N4ZY37</accession>
<sequence>MGNGDSKESKHVKVSYPSKDKSPQERFFEARFGGIYDQLIEKYKKIDKESFKSIFGEELQEVLWNYYSSPPEDIITKERYINKTEPFYNNNNKIWKEIFPSPESFIKHIFLTAKIEEKSNDKQLIDNIISIINKTSINDFIQCECPRMHYTIQHSIINSVDFKDQYEYDFSSNILTPFQMFIVNASINPIIFNNKDLHFNAWTKLYDSTIHGVSVNRFENNIFDYKKPTITILKFHDGSIFVIALDQEWRNSVKNYGGNNTSVIQIKPTFKKEDKPDTFYCNLKLKSAPQGVMFGKFLQIDSDFSNIDDIEVWGVGDEEDLIKQKKQKLWYKQEADKRRKVPLPGMWDENPDKVILEMGGIKLHNERRDFDRPDDTIARKF</sequence>
<feature type="compositionally biased region" description="Basic and acidic residues" evidence="1">
    <location>
        <begin position="1"/>
        <end position="11"/>
    </location>
</feature>
<dbReference type="PROSITE" id="PS51886">
    <property type="entry name" value="TLDC"/>
    <property type="match status" value="1"/>
</dbReference>
<reference evidence="4" key="1">
    <citation type="submission" date="2017-02" db="UniProtKB">
        <authorList>
            <consortium name="WormBaseParasite"/>
        </authorList>
    </citation>
    <scope>IDENTIFICATION</scope>
</reference>
<feature type="region of interest" description="Disordered" evidence="1">
    <location>
        <begin position="1"/>
        <end position="22"/>
    </location>
</feature>
<evidence type="ECO:0000259" key="2">
    <source>
        <dbReference type="PROSITE" id="PS51886"/>
    </source>
</evidence>
<keyword evidence="3" id="KW-1185">Reference proteome</keyword>
<dbReference type="Pfam" id="PF07534">
    <property type="entry name" value="TLD"/>
    <property type="match status" value="1"/>
</dbReference>
<evidence type="ECO:0000313" key="4">
    <source>
        <dbReference type="WBParaSite" id="PTRK_0001371000.1"/>
    </source>
</evidence>
<protein>
    <submittedName>
        <fullName evidence="4">TLDc domain-containing protein</fullName>
    </submittedName>
</protein>
<dbReference type="InterPro" id="IPR006571">
    <property type="entry name" value="TLDc_dom"/>
</dbReference>
<evidence type="ECO:0000313" key="3">
    <source>
        <dbReference type="Proteomes" id="UP000038045"/>
    </source>
</evidence>
<evidence type="ECO:0000256" key="1">
    <source>
        <dbReference type="SAM" id="MobiDB-lite"/>
    </source>
</evidence>
<dbReference type="WBParaSite" id="PTRK_0001371000.1">
    <property type="protein sequence ID" value="PTRK_0001371000.1"/>
    <property type="gene ID" value="PTRK_0001371000"/>
</dbReference>